<sequence length="219" mass="23258">MGLGKTYSTQYLADSNNNTGVAGQVLSTTSTGINWVDANTVPGTGLWLADGNDIYNSNSGFVGIGTTDPQNDLDVVSDDPTLLLRFDGAVNGANGGRIKFSEGGTNHVGHMEIHYNGATNKMNFNSPIDGTTGLLTIARTGNVDIPLYLRVGPNINNANTFDYSLQTRQLLVSGFSGTGTSNLYLHRDDVTISTGNVIGNLNFSGQDGDSILFRWCLNI</sequence>
<evidence type="ECO:0000313" key="1">
    <source>
        <dbReference type="EMBL" id="GAG77026.1"/>
    </source>
</evidence>
<gene>
    <name evidence="1" type="ORF">S01H4_31000</name>
</gene>
<organism evidence="1">
    <name type="scientific">marine sediment metagenome</name>
    <dbReference type="NCBI Taxonomy" id="412755"/>
    <lineage>
        <taxon>unclassified sequences</taxon>
        <taxon>metagenomes</taxon>
        <taxon>ecological metagenomes</taxon>
    </lineage>
</organism>
<name>X1BY05_9ZZZZ</name>
<proteinExistence type="predicted"/>
<protein>
    <submittedName>
        <fullName evidence="1">Uncharacterized protein</fullName>
    </submittedName>
</protein>
<dbReference type="EMBL" id="BART01016054">
    <property type="protein sequence ID" value="GAG77026.1"/>
    <property type="molecule type" value="Genomic_DNA"/>
</dbReference>
<accession>X1BY05</accession>
<comment type="caution">
    <text evidence="1">The sequence shown here is derived from an EMBL/GenBank/DDBJ whole genome shotgun (WGS) entry which is preliminary data.</text>
</comment>
<reference evidence="1" key="1">
    <citation type="journal article" date="2014" name="Front. Microbiol.">
        <title>High frequency of phylogenetically diverse reductive dehalogenase-homologous genes in deep subseafloor sedimentary metagenomes.</title>
        <authorList>
            <person name="Kawai M."/>
            <person name="Futagami T."/>
            <person name="Toyoda A."/>
            <person name="Takaki Y."/>
            <person name="Nishi S."/>
            <person name="Hori S."/>
            <person name="Arai W."/>
            <person name="Tsubouchi T."/>
            <person name="Morono Y."/>
            <person name="Uchiyama I."/>
            <person name="Ito T."/>
            <person name="Fujiyama A."/>
            <person name="Inagaki F."/>
            <person name="Takami H."/>
        </authorList>
    </citation>
    <scope>NUCLEOTIDE SEQUENCE</scope>
    <source>
        <strain evidence="1">Expedition CK06-06</strain>
    </source>
</reference>
<dbReference type="AlphaFoldDB" id="X1BY05"/>